<feature type="domain" description="D-isomer specific 2-hydroxyacid dehydrogenase NAD-binding" evidence="6">
    <location>
        <begin position="108"/>
        <end position="287"/>
    </location>
</feature>
<proteinExistence type="inferred from homology"/>
<dbReference type="GO" id="GO:0051287">
    <property type="term" value="F:NAD binding"/>
    <property type="evidence" value="ECO:0007669"/>
    <property type="project" value="InterPro"/>
</dbReference>
<dbReference type="EMBL" id="PHHA01000002">
    <property type="protein sequence ID" value="PJG86514.1"/>
    <property type="molecule type" value="Genomic_DNA"/>
</dbReference>
<accession>A0A2M8S5W5</accession>
<comment type="caution">
    <text evidence="7">The sequence shown here is derived from an EMBL/GenBank/DDBJ whole genome shotgun (WGS) entry which is preliminary data.</text>
</comment>
<dbReference type="NCBIfam" id="NF005387">
    <property type="entry name" value="PRK06932.1"/>
    <property type="match status" value="1"/>
</dbReference>
<evidence type="ECO:0000259" key="5">
    <source>
        <dbReference type="Pfam" id="PF00389"/>
    </source>
</evidence>
<dbReference type="InterPro" id="IPR050418">
    <property type="entry name" value="D-iso_2-hydroxyacid_DH_PdxB"/>
</dbReference>
<evidence type="ECO:0000256" key="3">
    <source>
        <dbReference type="ARBA" id="ARBA00023027"/>
    </source>
</evidence>
<dbReference type="OrthoDB" id="9805416at2"/>
<evidence type="ECO:0000313" key="7">
    <source>
        <dbReference type="EMBL" id="PJG86514.1"/>
    </source>
</evidence>
<dbReference type="PROSITE" id="PS00671">
    <property type="entry name" value="D_2_HYDROXYACID_DH_3"/>
    <property type="match status" value="1"/>
</dbReference>
<dbReference type="PROSITE" id="PS00670">
    <property type="entry name" value="D_2_HYDROXYACID_DH_2"/>
    <property type="match status" value="1"/>
</dbReference>
<dbReference type="SUPFAM" id="SSF52283">
    <property type="entry name" value="Formate/glycerate dehydrogenase catalytic domain-like"/>
    <property type="match status" value="1"/>
</dbReference>
<evidence type="ECO:0000259" key="6">
    <source>
        <dbReference type="Pfam" id="PF02826"/>
    </source>
</evidence>
<dbReference type="Pfam" id="PF00389">
    <property type="entry name" value="2-Hacid_dh"/>
    <property type="match status" value="1"/>
</dbReference>
<reference evidence="7 8" key="1">
    <citation type="submission" date="2017-11" db="EMBL/GenBank/DDBJ databases">
        <title>Reclassification of Bisgaard taxon 7 as Conservatibacter flavescens gen. nov., sp. nov.</title>
        <authorList>
            <person name="Christensen H."/>
        </authorList>
    </citation>
    <scope>NUCLEOTIDE SEQUENCE [LARGE SCALE GENOMIC DNA]</scope>
    <source>
        <strain evidence="7 8">7_4</strain>
    </source>
</reference>
<dbReference type="Proteomes" id="UP000229329">
    <property type="component" value="Unassembled WGS sequence"/>
</dbReference>
<sequence>MKIVFLDSTAIPSHIPIPRPNFEHEWVEYEHTSPEQTIERMQDAEIAVTSKVVFSREIMQQLPKLKLIAITATGTNNVDLVAAKELGITVKNVSGYSSVTVPEHVLGMIFALKHSFVGWIKDQLTDKWVENKQFCYFDYPITDVRGSTLGIFGRGNLGKEVGRLAELLGMKVLYAEHQGATTCREGYTPFEDVFKQADIITLHCPLTETTQNLINKETLGLCKKGALLINTGRGPLVNEIDLLAALESGQLGGAAIDVMIKEPPEKGNVLMEAAKTMPNLLITPHIAWASDSAVTTLVGKVTKNIEEFVATGK</sequence>
<gene>
    <name evidence="7" type="ORF">CVP05_01535</name>
</gene>
<dbReference type="Gene3D" id="3.40.50.720">
    <property type="entry name" value="NAD(P)-binding Rossmann-like Domain"/>
    <property type="match status" value="2"/>
</dbReference>
<dbReference type="Pfam" id="PF02826">
    <property type="entry name" value="2-Hacid_dh_C"/>
    <property type="match status" value="1"/>
</dbReference>
<dbReference type="SUPFAM" id="SSF51735">
    <property type="entry name" value="NAD(P)-binding Rossmann-fold domains"/>
    <property type="match status" value="1"/>
</dbReference>
<dbReference type="PANTHER" id="PTHR43761:SF1">
    <property type="entry name" value="D-ISOMER SPECIFIC 2-HYDROXYACID DEHYDROGENASE CATALYTIC DOMAIN-CONTAINING PROTEIN-RELATED"/>
    <property type="match status" value="1"/>
</dbReference>
<dbReference type="CDD" id="cd12162">
    <property type="entry name" value="2-Hacid_dh_4"/>
    <property type="match status" value="1"/>
</dbReference>
<organism evidence="7 8">
    <name type="scientific">Conservatibacter flavescens</name>
    <dbReference type="NCBI Taxonomy" id="28161"/>
    <lineage>
        <taxon>Bacteria</taxon>
        <taxon>Pseudomonadati</taxon>
        <taxon>Pseudomonadota</taxon>
        <taxon>Gammaproteobacteria</taxon>
        <taxon>Pasteurellales</taxon>
        <taxon>Pasteurellaceae</taxon>
        <taxon>Conservatibacter</taxon>
    </lineage>
</organism>
<keyword evidence="2 4" id="KW-0560">Oxidoreductase</keyword>
<feature type="domain" description="D-isomer specific 2-hydroxyacid dehydrogenase catalytic" evidence="5">
    <location>
        <begin position="26"/>
        <end position="312"/>
    </location>
</feature>
<dbReference type="RefSeq" id="WP_100287789.1">
    <property type="nucleotide sequence ID" value="NZ_PHHA01000002.1"/>
</dbReference>
<dbReference type="InterPro" id="IPR006139">
    <property type="entry name" value="D-isomer_2_OHA_DH_cat_dom"/>
</dbReference>
<dbReference type="InterPro" id="IPR029753">
    <property type="entry name" value="D-isomer_DH_CS"/>
</dbReference>
<comment type="similarity">
    <text evidence="1 4">Belongs to the D-isomer specific 2-hydroxyacid dehydrogenase family.</text>
</comment>
<evidence type="ECO:0000256" key="2">
    <source>
        <dbReference type="ARBA" id="ARBA00023002"/>
    </source>
</evidence>
<keyword evidence="3" id="KW-0520">NAD</keyword>
<name>A0A2M8S5W5_9PAST</name>
<keyword evidence="8" id="KW-1185">Reference proteome</keyword>
<dbReference type="InterPro" id="IPR006140">
    <property type="entry name" value="D-isomer_DH_NAD-bd"/>
</dbReference>
<dbReference type="InterPro" id="IPR036291">
    <property type="entry name" value="NAD(P)-bd_dom_sf"/>
</dbReference>
<dbReference type="GO" id="GO:0008465">
    <property type="term" value="F:hydroxypyruvate reductase (NADH) activity"/>
    <property type="evidence" value="ECO:0007669"/>
    <property type="project" value="UniProtKB-EC"/>
</dbReference>
<dbReference type="PANTHER" id="PTHR43761">
    <property type="entry name" value="D-ISOMER SPECIFIC 2-HYDROXYACID DEHYDROGENASE FAMILY PROTEIN (AFU_ORTHOLOGUE AFUA_1G13630)"/>
    <property type="match status" value="1"/>
</dbReference>
<dbReference type="AlphaFoldDB" id="A0A2M8S5W5"/>
<protein>
    <submittedName>
        <fullName evidence="7">Glycerate dehydrogenase</fullName>
        <ecNumber evidence="7">1.1.1.29</ecNumber>
    </submittedName>
</protein>
<evidence type="ECO:0000256" key="1">
    <source>
        <dbReference type="ARBA" id="ARBA00005854"/>
    </source>
</evidence>
<evidence type="ECO:0000313" key="8">
    <source>
        <dbReference type="Proteomes" id="UP000229329"/>
    </source>
</evidence>
<evidence type="ECO:0000256" key="4">
    <source>
        <dbReference type="RuleBase" id="RU003719"/>
    </source>
</evidence>
<dbReference type="EC" id="1.1.1.29" evidence="7"/>